<dbReference type="EC" id="3.4.16.4" evidence="4"/>
<proteinExistence type="inferred from homology"/>
<evidence type="ECO:0000256" key="1">
    <source>
        <dbReference type="ARBA" id="ARBA00006096"/>
    </source>
</evidence>
<dbReference type="Gene3D" id="3.40.710.10">
    <property type="entry name" value="DD-peptidase/beta-lactamase superfamily"/>
    <property type="match status" value="1"/>
</dbReference>
<protein>
    <submittedName>
        <fullName evidence="4">D-alanyl-D-alanine carboxypeptidase/D-alanyl-D-alanine-endopeptidase</fullName>
        <ecNumber evidence="4">3.4.16.4</ecNumber>
    </submittedName>
</protein>
<sequence>MLRRATFAALLACSAAAHAELPEPVARLLRAANIPDEAVGAVVLRGNATVLAHGAERSMQPASTMKLVTTLVGLEQLGPIFRGRTELRSGADLVGGVLQGDLVLRGGGDADFDADVLEHMLQKLRNQGVKKIKGDLLLDRQLFRPARPDRVTPQFDRMPEFRYNVVPDALLLNTNMLQIDISSTQQQLKLLMMPPLEGVSVGADMKLVDAPCAKWEDGWRTPDYVRGEDGKLKVLLHGSFPRNCAHTVHVNVLDRQDYADRLFRATWRRLGGSFGGAVREAATPAGTRLLADHVARALPEVLRDINKISDNTQARLLYLSLGSLESDAYFGSRPLAAGDADTAVRARQVVRDWFLRHRIDEADLVIENGSGLSRTERIRPAQLAAVLRVGSQSVWAPEFLSSLPIAALDGTMRRRLRDSAAAARARIKTGGLENVVAIAGYVPDANNEQCVVVAFINHERVGNGAGRAALDALIDWVAASGLPPA</sequence>
<dbReference type="SUPFAM" id="SSF56601">
    <property type="entry name" value="beta-lactamase/transpeptidase-like"/>
    <property type="match status" value="1"/>
</dbReference>
<dbReference type="RefSeq" id="WP_273670626.1">
    <property type="nucleotide sequence ID" value="NZ_JAQQXR010000003.1"/>
</dbReference>
<dbReference type="Gene3D" id="3.50.80.20">
    <property type="entry name" value="D-Ala-D-Ala carboxypeptidase C, peptidase S13"/>
    <property type="match status" value="1"/>
</dbReference>
<dbReference type="GO" id="GO:0009002">
    <property type="term" value="F:serine-type D-Ala-D-Ala carboxypeptidase activity"/>
    <property type="evidence" value="ECO:0007669"/>
    <property type="project" value="UniProtKB-EC"/>
</dbReference>
<comment type="similarity">
    <text evidence="1">Belongs to the peptidase S13 family.</text>
</comment>
<keyword evidence="3" id="KW-0732">Signal</keyword>
<name>A0ABT5JZ03_9BURK</name>
<organism evidence="4 5">
    <name type="scientific">Janthinobacterium fluminis</name>
    <dbReference type="NCBI Taxonomy" id="2987524"/>
    <lineage>
        <taxon>Bacteria</taxon>
        <taxon>Pseudomonadati</taxon>
        <taxon>Pseudomonadota</taxon>
        <taxon>Betaproteobacteria</taxon>
        <taxon>Burkholderiales</taxon>
        <taxon>Oxalobacteraceae</taxon>
        <taxon>Janthinobacterium</taxon>
    </lineage>
</organism>
<dbReference type="PANTHER" id="PTHR30023:SF0">
    <property type="entry name" value="PENICILLIN-SENSITIVE CARBOXYPEPTIDASE A"/>
    <property type="match status" value="1"/>
</dbReference>
<keyword evidence="4" id="KW-0645">Protease</keyword>
<keyword evidence="2 4" id="KW-0378">Hydrolase</keyword>
<keyword evidence="4" id="KW-0121">Carboxypeptidase</keyword>
<feature type="signal peptide" evidence="3">
    <location>
        <begin position="1"/>
        <end position="19"/>
    </location>
</feature>
<comment type="caution">
    <text evidence="4">The sequence shown here is derived from an EMBL/GenBank/DDBJ whole genome shotgun (WGS) entry which is preliminary data.</text>
</comment>
<dbReference type="EMBL" id="JAQQXR010000003">
    <property type="protein sequence ID" value="MDC8757952.1"/>
    <property type="molecule type" value="Genomic_DNA"/>
</dbReference>
<dbReference type="PANTHER" id="PTHR30023">
    <property type="entry name" value="D-ALANYL-D-ALANINE CARBOXYPEPTIDASE"/>
    <property type="match status" value="1"/>
</dbReference>
<dbReference type="Proteomes" id="UP001221208">
    <property type="component" value="Unassembled WGS sequence"/>
</dbReference>
<reference evidence="4 5" key="1">
    <citation type="submission" date="2022-10" db="EMBL/GenBank/DDBJ databases">
        <title>Janthinobacterium sp. hw3 Genome sequencing.</title>
        <authorList>
            <person name="Park S."/>
        </authorList>
    </citation>
    <scope>NUCLEOTIDE SEQUENCE [LARGE SCALE GENOMIC DNA]</scope>
    <source>
        <strain evidence="5">hw3</strain>
    </source>
</reference>
<evidence type="ECO:0000256" key="2">
    <source>
        <dbReference type="ARBA" id="ARBA00022801"/>
    </source>
</evidence>
<feature type="chain" id="PRO_5046193210" evidence="3">
    <location>
        <begin position="20"/>
        <end position="485"/>
    </location>
</feature>
<evidence type="ECO:0000256" key="3">
    <source>
        <dbReference type="SAM" id="SignalP"/>
    </source>
</evidence>
<evidence type="ECO:0000313" key="4">
    <source>
        <dbReference type="EMBL" id="MDC8757952.1"/>
    </source>
</evidence>
<dbReference type="InterPro" id="IPR012338">
    <property type="entry name" value="Beta-lactam/transpept-like"/>
</dbReference>
<dbReference type="PRINTS" id="PR00922">
    <property type="entry name" value="DADACBPTASE3"/>
</dbReference>
<dbReference type="Pfam" id="PF02113">
    <property type="entry name" value="Peptidase_S13"/>
    <property type="match status" value="1"/>
</dbReference>
<evidence type="ECO:0000313" key="5">
    <source>
        <dbReference type="Proteomes" id="UP001221208"/>
    </source>
</evidence>
<gene>
    <name evidence="4" type="primary">dacB</name>
    <name evidence="4" type="ORF">OIK44_10160</name>
</gene>
<keyword evidence="5" id="KW-1185">Reference proteome</keyword>
<accession>A0ABT5JZ03</accession>
<dbReference type="InterPro" id="IPR000667">
    <property type="entry name" value="Peptidase_S13"/>
</dbReference>
<dbReference type="NCBIfam" id="TIGR00666">
    <property type="entry name" value="PBP4"/>
    <property type="match status" value="1"/>
</dbReference>